<dbReference type="GO" id="GO:0005096">
    <property type="term" value="F:GTPase activator activity"/>
    <property type="evidence" value="ECO:0007669"/>
    <property type="project" value="InterPro"/>
</dbReference>
<feature type="compositionally biased region" description="Acidic residues" evidence="1">
    <location>
        <begin position="56"/>
        <end position="74"/>
    </location>
</feature>
<dbReference type="PANTHER" id="PTHR46097:SF4">
    <property type="entry name" value="ARF GTPASE-ACTIVATING PROTEIN GIT2"/>
    <property type="match status" value="1"/>
</dbReference>
<dbReference type="EMBL" id="VZRR01009480">
    <property type="protein sequence ID" value="NWW09828.1"/>
    <property type="molecule type" value="Genomic_DNA"/>
</dbReference>
<dbReference type="InterPro" id="IPR047161">
    <property type="entry name" value="GIT-like"/>
</dbReference>
<dbReference type="AlphaFoldDB" id="A0A7K6KCD2"/>
<dbReference type="GO" id="GO:0032012">
    <property type="term" value="P:regulation of ARF protein signal transduction"/>
    <property type="evidence" value="ECO:0007669"/>
    <property type="project" value="InterPro"/>
</dbReference>
<dbReference type="GO" id="GO:0031267">
    <property type="term" value="F:small GTPase binding"/>
    <property type="evidence" value="ECO:0007669"/>
    <property type="project" value="TreeGrafter"/>
</dbReference>
<evidence type="ECO:0000313" key="3">
    <source>
        <dbReference type="EMBL" id="NWW09828.1"/>
    </source>
</evidence>
<evidence type="ECO:0000259" key="2">
    <source>
        <dbReference type="SMART" id="SM00555"/>
    </source>
</evidence>
<dbReference type="Pfam" id="PF16559">
    <property type="entry name" value="GIT_CC"/>
    <property type="match status" value="1"/>
</dbReference>
<dbReference type="Pfam" id="PF08518">
    <property type="entry name" value="GIT_SHD"/>
    <property type="match status" value="1"/>
</dbReference>
<gene>
    <name evidence="3" type="primary">Git2_0</name>
    <name evidence="3" type="ORF">OREARF_R14215</name>
</gene>
<evidence type="ECO:0000256" key="1">
    <source>
        <dbReference type="SAM" id="MobiDB-lite"/>
    </source>
</evidence>
<accession>A0A7K6KCD2</accession>
<feature type="non-terminal residue" evidence="3">
    <location>
        <position position="140"/>
    </location>
</feature>
<name>A0A7K6KCD2_9PASE</name>
<feature type="non-terminal residue" evidence="3">
    <location>
        <position position="1"/>
    </location>
</feature>
<dbReference type="InterPro" id="IPR013724">
    <property type="entry name" value="GIT_SHD"/>
</dbReference>
<feature type="compositionally biased region" description="Polar residues" evidence="1">
    <location>
        <begin position="46"/>
        <end position="55"/>
    </location>
</feature>
<organism evidence="3 4">
    <name type="scientific">Oreocharis arfaki</name>
    <name type="common">tit berrypecker</name>
    <dbReference type="NCBI Taxonomy" id="979223"/>
    <lineage>
        <taxon>Eukaryota</taxon>
        <taxon>Metazoa</taxon>
        <taxon>Chordata</taxon>
        <taxon>Craniata</taxon>
        <taxon>Vertebrata</taxon>
        <taxon>Euteleostomi</taxon>
        <taxon>Archelosauria</taxon>
        <taxon>Archosauria</taxon>
        <taxon>Dinosauria</taxon>
        <taxon>Saurischia</taxon>
        <taxon>Theropoda</taxon>
        <taxon>Coelurosauria</taxon>
        <taxon>Aves</taxon>
        <taxon>Neognathae</taxon>
        <taxon>Neoaves</taxon>
        <taxon>Telluraves</taxon>
        <taxon>Australaves</taxon>
        <taxon>Passeriformes</taxon>
        <taxon>Passeroidea</taxon>
        <taxon>Paramythiidae</taxon>
        <taxon>Oreocharis</taxon>
    </lineage>
</organism>
<dbReference type="Gene3D" id="1.20.5.170">
    <property type="match status" value="1"/>
</dbReference>
<sequence length="140" mass="15637">GRQKLARFNAHEFATLVIDILSDAKRRQQGNSLTGSKENVELILKSISNQHSSESQDNDQPDYDSVASDEDIDLETNAAKSNRQKVGLKHLDSDLSDGPVTAQEYMQVKNALVASEVKIQQLMKVNINLSDELRIMQKKV</sequence>
<dbReference type="PANTHER" id="PTHR46097">
    <property type="entry name" value="G PROTEIN-COUPLED RECEPTOR KINASE INTERACTING ARFGAP"/>
    <property type="match status" value="1"/>
</dbReference>
<feature type="region of interest" description="Disordered" evidence="1">
    <location>
        <begin position="45"/>
        <end position="85"/>
    </location>
</feature>
<dbReference type="SMART" id="SM00555">
    <property type="entry name" value="GIT"/>
    <property type="match status" value="1"/>
</dbReference>
<keyword evidence="4" id="KW-1185">Reference proteome</keyword>
<dbReference type="Proteomes" id="UP000542358">
    <property type="component" value="Unassembled WGS sequence"/>
</dbReference>
<dbReference type="InterPro" id="IPR032352">
    <property type="entry name" value="GIT1/2_CC"/>
</dbReference>
<dbReference type="GO" id="GO:0098793">
    <property type="term" value="C:presynapse"/>
    <property type="evidence" value="ECO:0007669"/>
    <property type="project" value="GOC"/>
</dbReference>
<proteinExistence type="predicted"/>
<reference evidence="3 4" key="1">
    <citation type="submission" date="2019-09" db="EMBL/GenBank/DDBJ databases">
        <title>Bird 10,000 Genomes (B10K) Project - Family phase.</title>
        <authorList>
            <person name="Zhang G."/>
        </authorList>
    </citation>
    <scope>NUCLEOTIDE SEQUENCE [LARGE SCALE GENOMIC DNA]</scope>
    <source>
        <strain evidence="3">B10K-DU-029-42</strain>
        <tissue evidence="3">Muscle</tissue>
    </source>
</reference>
<dbReference type="GO" id="GO:0036465">
    <property type="term" value="P:synaptic vesicle recycling"/>
    <property type="evidence" value="ECO:0007669"/>
    <property type="project" value="TreeGrafter"/>
</dbReference>
<dbReference type="GO" id="GO:0007420">
    <property type="term" value="P:brain development"/>
    <property type="evidence" value="ECO:0007669"/>
    <property type="project" value="InterPro"/>
</dbReference>
<comment type="caution">
    <text evidence="3">The sequence shown here is derived from an EMBL/GenBank/DDBJ whole genome shotgun (WGS) entry which is preliminary data.</text>
</comment>
<evidence type="ECO:0000313" key="4">
    <source>
        <dbReference type="Proteomes" id="UP000542358"/>
    </source>
</evidence>
<feature type="domain" description="GIT Spa2 homology (SHD)" evidence="2">
    <location>
        <begin position="1"/>
        <end position="31"/>
    </location>
</feature>
<dbReference type="GO" id="GO:0008277">
    <property type="term" value="P:regulation of G protein-coupled receptor signaling pathway"/>
    <property type="evidence" value="ECO:0007669"/>
    <property type="project" value="TreeGrafter"/>
</dbReference>
<protein>
    <submittedName>
        <fullName evidence="3">GIT2 protein</fullName>
    </submittedName>
</protein>